<feature type="region of interest" description="Disordered" evidence="2">
    <location>
        <begin position="417"/>
        <end position="450"/>
    </location>
</feature>
<evidence type="ECO:0000256" key="2">
    <source>
        <dbReference type="SAM" id="MobiDB-lite"/>
    </source>
</evidence>
<comment type="caution">
    <text evidence="3">The sequence shown here is derived from an EMBL/GenBank/DDBJ whole genome shotgun (WGS) entry which is preliminary data.</text>
</comment>
<feature type="coiled-coil region" evidence="1">
    <location>
        <begin position="754"/>
        <end position="783"/>
    </location>
</feature>
<evidence type="ECO:0000313" key="4">
    <source>
        <dbReference type="Proteomes" id="UP000591131"/>
    </source>
</evidence>
<feature type="compositionally biased region" description="Polar residues" evidence="2">
    <location>
        <begin position="40"/>
        <end position="49"/>
    </location>
</feature>
<feature type="compositionally biased region" description="Polar residues" evidence="2">
    <location>
        <begin position="276"/>
        <end position="291"/>
    </location>
</feature>
<feature type="coiled-coil region" evidence="1">
    <location>
        <begin position="829"/>
        <end position="856"/>
    </location>
</feature>
<gene>
    <name evidence="3" type="ORF">FOL47_003802</name>
</gene>
<protein>
    <submittedName>
        <fullName evidence="3">Uncharacterized protein</fullName>
    </submittedName>
</protein>
<dbReference type="EMBL" id="JAAPAO010000221">
    <property type="protein sequence ID" value="KAF4667012.1"/>
    <property type="molecule type" value="Genomic_DNA"/>
</dbReference>
<accession>A0A7J6M634</accession>
<evidence type="ECO:0000313" key="3">
    <source>
        <dbReference type="EMBL" id="KAF4667012.1"/>
    </source>
</evidence>
<sequence length="1147" mass="125794">MYDSVKGWCRVVINRRWDSAVVMRSKSSLRRADTEGGGRSTTKSVGFSTRRTRHYRKGGQESPSDASNAASKGRAAGEGDKSPRSSSDGEVEEPLSPMDSNTFDNGSRGNEGDSGVVSSSAAAGRDASPTVSTPNKGGIGGNHTTPLKWIRRTSLTGRSDSSRDDFLGTVPLEFPTQGQAESRPVKENLTSRALPDPSVDEASDDIERSIDSPDSSSKVPSSALARRQKTPMPAHSNRDDLSPFAESDDDEGILNELGDLTQGGTTAGPGADSRGAVQSLSDEEFQFSQPEGSKAPRPLATFPVPSPAQSGTDGDDDTEMHDGPVDVGVGDAVNGIEMDTDMLTQVEEDDEDTWQSPNQEPRMMRPSMGGSSQQLSPVLNAGDVDFSPTGVSESYGLGGYETPMTQRHNEAFSSIIPSSASQDGMLSEEMPTSVKRMRKGSGKKSIVSRTELKRILRHSSYSDGEASDFMESNGSRQMAGGFEISEIDEASKENFDMEQSSIPFRTSNKSHGSKDNKKHKYYMTPGAASDWSMTGPTQEWHVPVIDDTIEEEEEERRYDVAPTQVVHRPSEGVEEEEEDAAVQQQQGEGQDDAYAAVEKAQLLFYEVVDTVAGGGVTDDLKDVSELLDRTTEKMASEGAEVSDLIVEVLRNDLKRRTAAIKRKIEIVEMQQLEVKHKLGSQSRDKILADVEALGGWSEDVEEIFRERCKSAVVESKAYGTLPPCRVREDLLKYWGDIIDRFALEGEMVMETKRREDLEAECKLQDARVRLAEQETRAAEIIRRYGKVMNIENNGEEDHGEVLMKAVKGGHTTRRWKELEDKQEKGIKNLAKLMESRDTVVKEKEALEAKLAERQKRHNWHKCREYWGAVLRGSVGRHNQGACSLARYRELPCDIPRARKFETVSGLIVVVVDEPAAAADVRVHGSSSRRDISLPNGKFDCVWKAIAARGRAMLMEGASAEEVINKVVEYGDRVGRVQESARALRDEKGALGTCSRILCTERGKVALFHRIELPRGLGTCPTLVARVHVGVVLMTPYIDWEGNSSSDYRLEDVLVRHPFPLPIGGDLFAVGVRMHVMDAMAKLMEEADARRGGSPRSVKDNLAALVKYLNNSLSINKLTLLRDRAMTTTIQASSSAAGLNIIPNLLTA</sequence>
<feature type="compositionally biased region" description="Low complexity" evidence="2">
    <location>
        <begin position="212"/>
        <end position="222"/>
    </location>
</feature>
<keyword evidence="4" id="KW-1185">Reference proteome</keyword>
<dbReference type="Proteomes" id="UP000591131">
    <property type="component" value="Unassembled WGS sequence"/>
</dbReference>
<proteinExistence type="predicted"/>
<keyword evidence="1" id="KW-0175">Coiled coil</keyword>
<dbReference type="OrthoDB" id="447335at2759"/>
<evidence type="ECO:0000256" key="1">
    <source>
        <dbReference type="SAM" id="Coils"/>
    </source>
</evidence>
<organism evidence="3 4">
    <name type="scientific">Perkinsus chesapeaki</name>
    <name type="common">Clam parasite</name>
    <name type="synonym">Perkinsus andrewsi</name>
    <dbReference type="NCBI Taxonomy" id="330153"/>
    <lineage>
        <taxon>Eukaryota</taxon>
        <taxon>Sar</taxon>
        <taxon>Alveolata</taxon>
        <taxon>Perkinsozoa</taxon>
        <taxon>Perkinsea</taxon>
        <taxon>Perkinsida</taxon>
        <taxon>Perkinsidae</taxon>
        <taxon>Perkinsus</taxon>
    </lineage>
</organism>
<feature type="compositionally biased region" description="Polar residues" evidence="2">
    <location>
        <begin position="61"/>
        <end position="70"/>
    </location>
</feature>
<dbReference type="AlphaFoldDB" id="A0A7J6M634"/>
<feature type="region of interest" description="Disordered" evidence="2">
    <location>
        <begin position="25"/>
        <end position="332"/>
    </location>
</feature>
<feature type="compositionally biased region" description="Low complexity" evidence="2">
    <location>
        <begin position="113"/>
        <end position="128"/>
    </location>
</feature>
<feature type="compositionally biased region" description="Polar residues" evidence="2">
    <location>
        <begin position="98"/>
        <end position="108"/>
    </location>
</feature>
<feature type="region of interest" description="Disordered" evidence="2">
    <location>
        <begin position="568"/>
        <end position="589"/>
    </location>
</feature>
<name>A0A7J6M634_PERCH</name>
<reference evidence="3 4" key="1">
    <citation type="submission" date="2020-04" db="EMBL/GenBank/DDBJ databases">
        <title>Perkinsus chesapeaki whole genome sequence.</title>
        <authorList>
            <person name="Bogema D.R."/>
        </authorList>
    </citation>
    <scope>NUCLEOTIDE SEQUENCE [LARGE SCALE GENOMIC DNA]</scope>
    <source>
        <strain evidence="3">ATCC PRA-425</strain>
    </source>
</reference>
<feature type="region of interest" description="Disordered" evidence="2">
    <location>
        <begin position="346"/>
        <end position="387"/>
    </location>
</feature>